<dbReference type="EMBL" id="JACKTY010000051">
    <property type="protein sequence ID" value="MCV7230701.1"/>
    <property type="molecule type" value="Genomic_DNA"/>
</dbReference>
<keyword evidence="7" id="KW-1185">Reference proteome</keyword>
<dbReference type="GO" id="GO:0032259">
    <property type="term" value="P:methylation"/>
    <property type="evidence" value="ECO:0007669"/>
    <property type="project" value="UniProtKB-KW"/>
</dbReference>
<proteinExistence type="predicted"/>
<evidence type="ECO:0000313" key="6">
    <source>
        <dbReference type="EMBL" id="MCV7230701.1"/>
    </source>
</evidence>
<keyword evidence="4" id="KW-0949">S-adenosyl-L-methionine</keyword>
<name>A0ABT3CNA6_9MYCO</name>
<sequence>MTLTLTDLFCGAGGSSTGAILIPGVKVRVASNHWPLAIETHNTNHPDADHICADLSQISPRLFPRTTMGWFSPECTNHTIAKGRKQADAQPDLFGDVLPDEAAERSRATMWDVVRFTEHHRYELVFVENVVEAMRWHPFRAWLMAMESLGYEHHIVFVNSMHAQVFGPGAPQSRDRMYVVFWQIGNRRPDFDRLVRPAAVCPTCGPIRAMQSWKRPDRTRWGRYRAQYVYRCPATACRNQIVEPAFRPAAEIIEWDLLGQRIGDRAKPLADKTMARIQAGINRYWAPLLVPVEGRDGKQAAPVNQAARTMTARAETALAFMAELRGGGSKHRPVSDPLATVTASGNHHGLVTTYYGKGGVQPAGDALATVTATERHALLMRNNTPRGNPAQLVTPADEYMRTLTTSGHQSLLTGATLDIDDVLFRMLEPRETKRAMDFPAAYVMLGNRREQSRLAGNAVCPPNARDLVGVGVESLGVG</sequence>
<evidence type="ECO:0000256" key="1">
    <source>
        <dbReference type="ARBA" id="ARBA00011975"/>
    </source>
</evidence>
<dbReference type="Pfam" id="PF00145">
    <property type="entry name" value="DNA_methylase"/>
    <property type="match status" value="1"/>
</dbReference>
<keyword evidence="3" id="KW-0808">Transferase</keyword>
<evidence type="ECO:0000256" key="2">
    <source>
        <dbReference type="ARBA" id="ARBA00022603"/>
    </source>
</evidence>
<dbReference type="RefSeq" id="WP_264071988.1">
    <property type="nucleotide sequence ID" value="NZ_JACKTY010000051.1"/>
</dbReference>
<comment type="caution">
    <text evidence="6">The sequence shown here is derived from an EMBL/GenBank/DDBJ whole genome shotgun (WGS) entry which is preliminary data.</text>
</comment>
<dbReference type="InterPro" id="IPR050390">
    <property type="entry name" value="C5-Methyltransferase"/>
</dbReference>
<reference evidence="6 7" key="1">
    <citation type="journal article" date="2022" name="BMC Genomics">
        <title>Comparative genome analysis of mycobacteria focusing on tRNA and non-coding RNA.</title>
        <authorList>
            <person name="Behra P.R.K."/>
            <person name="Pettersson B.M.F."/>
            <person name="Ramesh M."/>
            <person name="Das S."/>
            <person name="Dasgupta S."/>
            <person name="Kirsebom L.A."/>
        </authorList>
    </citation>
    <scope>NUCLEOTIDE SEQUENCE [LARGE SCALE GENOMIC DNA]</scope>
    <source>
        <strain evidence="6 7">DSM 44078</strain>
    </source>
</reference>
<dbReference type="Gene3D" id="3.40.50.150">
    <property type="entry name" value="Vaccinia Virus protein VP39"/>
    <property type="match status" value="1"/>
</dbReference>
<evidence type="ECO:0000256" key="3">
    <source>
        <dbReference type="ARBA" id="ARBA00022679"/>
    </source>
</evidence>
<organism evidence="6 7">
    <name type="scientific">Mycolicibacterium komossense</name>
    <dbReference type="NCBI Taxonomy" id="1779"/>
    <lineage>
        <taxon>Bacteria</taxon>
        <taxon>Bacillati</taxon>
        <taxon>Actinomycetota</taxon>
        <taxon>Actinomycetes</taxon>
        <taxon>Mycobacteriales</taxon>
        <taxon>Mycobacteriaceae</taxon>
        <taxon>Mycolicibacterium</taxon>
    </lineage>
</organism>
<evidence type="ECO:0000256" key="4">
    <source>
        <dbReference type="ARBA" id="ARBA00022691"/>
    </source>
</evidence>
<keyword evidence="5" id="KW-0680">Restriction system</keyword>
<dbReference type="InterPro" id="IPR001525">
    <property type="entry name" value="C5_MeTfrase"/>
</dbReference>
<dbReference type="SUPFAM" id="SSF53335">
    <property type="entry name" value="S-adenosyl-L-methionine-dependent methyltransferases"/>
    <property type="match status" value="1"/>
</dbReference>
<dbReference type="PANTHER" id="PTHR10629">
    <property type="entry name" value="CYTOSINE-SPECIFIC METHYLTRANSFERASE"/>
    <property type="match status" value="1"/>
</dbReference>
<accession>A0ABT3CNA6</accession>
<keyword evidence="2 6" id="KW-0489">Methyltransferase</keyword>
<dbReference type="Proteomes" id="UP001526201">
    <property type="component" value="Unassembled WGS sequence"/>
</dbReference>
<dbReference type="InterPro" id="IPR029063">
    <property type="entry name" value="SAM-dependent_MTases_sf"/>
</dbReference>
<dbReference type="GO" id="GO:0008168">
    <property type="term" value="F:methyltransferase activity"/>
    <property type="evidence" value="ECO:0007669"/>
    <property type="project" value="UniProtKB-KW"/>
</dbReference>
<dbReference type="Gene3D" id="3.90.120.10">
    <property type="entry name" value="DNA Methylase, subunit A, domain 2"/>
    <property type="match status" value="1"/>
</dbReference>
<evidence type="ECO:0000313" key="7">
    <source>
        <dbReference type="Proteomes" id="UP001526201"/>
    </source>
</evidence>
<gene>
    <name evidence="6" type="ORF">H7J73_32305</name>
</gene>
<evidence type="ECO:0000256" key="5">
    <source>
        <dbReference type="ARBA" id="ARBA00022747"/>
    </source>
</evidence>
<dbReference type="PANTHER" id="PTHR10629:SF52">
    <property type="entry name" value="DNA (CYTOSINE-5)-METHYLTRANSFERASE 1"/>
    <property type="match status" value="1"/>
</dbReference>
<protein>
    <recommendedName>
        <fullName evidence="1">DNA (cytosine-5-)-methyltransferase</fullName>
        <ecNumber evidence="1">2.1.1.37</ecNumber>
    </recommendedName>
</protein>
<dbReference type="EC" id="2.1.1.37" evidence="1"/>